<feature type="transmembrane region" description="Helical" evidence="1">
    <location>
        <begin position="72"/>
        <end position="89"/>
    </location>
</feature>
<feature type="transmembrane region" description="Helical" evidence="1">
    <location>
        <begin position="109"/>
        <end position="128"/>
    </location>
</feature>
<keyword evidence="1" id="KW-0812">Transmembrane</keyword>
<dbReference type="PANTHER" id="PTHR28008:SF1">
    <property type="entry name" value="DOMAIN PROTEIN, PUTATIVE (AFU_ORTHOLOGUE AFUA_3G10980)-RELATED"/>
    <property type="match status" value="1"/>
</dbReference>
<feature type="transmembrane region" description="Helical" evidence="1">
    <location>
        <begin position="48"/>
        <end position="65"/>
    </location>
</feature>
<name>A0A382XK15_9ZZZZ</name>
<evidence type="ECO:0000313" key="3">
    <source>
        <dbReference type="EMBL" id="SVD71497.1"/>
    </source>
</evidence>
<protein>
    <recommendedName>
        <fullName evidence="2">VanZ-like domain-containing protein</fullName>
    </recommendedName>
</protein>
<dbReference type="AlphaFoldDB" id="A0A382XK15"/>
<proteinExistence type="predicted"/>
<keyword evidence="1" id="KW-0472">Membrane</keyword>
<dbReference type="NCBIfam" id="NF037970">
    <property type="entry name" value="vanZ_1"/>
    <property type="match status" value="1"/>
</dbReference>
<dbReference type="EMBL" id="UINC01168457">
    <property type="protein sequence ID" value="SVD71497.1"/>
    <property type="molecule type" value="Genomic_DNA"/>
</dbReference>
<sequence length="148" mass="15984">MMPKRMSDRRLESSWWGWGPVWAHMTAIFISSSLPGSAVPSALPDKPVHFAVYGLLGALVLRALARGRWFGVGGRTALASIVLTITYGVSDEWHQSFVPGRSPDSMDLLVNGVGATVVVGAAWVWSIIKTSRAHATRRSGHAAPTFTE</sequence>
<organism evidence="3">
    <name type="scientific">marine metagenome</name>
    <dbReference type="NCBI Taxonomy" id="408172"/>
    <lineage>
        <taxon>unclassified sequences</taxon>
        <taxon>metagenomes</taxon>
        <taxon>ecological metagenomes</taxon>
    </lineage>
</organism>
<dbReference type="InterPro" id="IPR006976">
    <property type="entry name" value="VanZ-like"/>
</dbReference>
<accession>A0A382XK15</accession>
<evidence type="ECO:0000259" key="2">
    <source>
        <dbReference type="Pfam" id="PF04892"/>
    </source>
</evidence>
<keyword evidence="1" id="KW-1133">Transmembrane helix</keyword>
<evidence type="ECO:0000256" key="1">
    <source>
        <dbReference type="SAM" id="Phobius"/>
    </source>
</evidence>
<dbReference type="Pfam" id="PF04892">
    <property type="entry name" value="VanZ"/>
    <property type="match status" value="1"/>
</dbReference>
<gene>
    <name evidence="3" type="ORF">METZ01_LOCUS424351</name>
</gene>
<dbReference type="PANTHER" id="PTHR28008">
    <property type="entry name" value="DOMAIN PROTEIN, PUTATIVE (AFU_ORTHOLOGUE AFUA_3G10980)-RELATED"/>
    <property type="match status" value="1"/>
</dbReference>
<feature type="domain" description="VanZ-like" evidence="2">
    <location>
        <begin position="48"/>
        <end position="124"/>
    </location>
</feature>
<reference evidence="3" key="1">
    <citation type="submission" date="2018-05" db="EMBL/GenBank/DDBJ databases">
        <authorList>
            <person name="Lanie J.A."/>
            <person name="Ng W.-L."/>
            <person name="Kazmierczak K.M."/>
            <person name="Andrzejewski T.M."/>
            <person name="Davidsen T.M."/>
            <person name="Wayne K.J."/>
            <person name="Tettelin H."/>
            <person name="Glass J.I."/>
            <person name="Rusch D."/>
            <person name="Podicherti R."/>
            <person name="Tsui H.-C.T."/>
            <person name="Winkler M.E."/>
        </authorList>
    </citation>
    <scope>NUCLEOTIDE SEQUENCE</scope>
</reference>